<evidence type="ECO:0000256" key="2">
    <source>
        <dbReference type="ARBA" id="ARBA00022840"/>
    </source>
</evidence>
<evidence type="ECO:0000313" key="6">
    <source>
        <dbReference type="EMBL" id="PWW32043.1"/>
    </source>
</evidence>
<accession>A0A2V3A4U2</accession>
<dbReference type="PROSITE" id="PS50045">
    <property type="entry name" value="SIGMA54_INTERACT_4"/>
    <property type="match status" value="1"/>
</dbReference>
<dbReference type="Pfam" id="PF02954">
    <property type="entry name" value="HTH_8"/>
    <property type="match status" value="1"/>
</dbReference>
<feature type="domain" description="Sigma-54 factor interaction" evidence="5">
    <location>
        <begin position="428"/>
        <end position="491"/>
    </location>
</feature>
<dbReference type="GO" id="GO:0005524">
    <property type="term" value="F:ATP binding"/>
    <property type="evidence" value="ECO:0007669"/>
    <property type="project" value="UniProtKB-KW"/>
</dbReference>
<evidence type="ECO:0000256" key="1">
    <source>
        <dbReference type="ARBA" id="ARBA00022741"/>
    </source>
</evidence>
<dbReference type="GO" id="GO:0006355">
    <property type="term" value="P:regulation of DNA-templated transcription"/>
    <property type="evidence" value="ECO:0007669"/>
    <property type="project" value="InterPro"/>
</dbReference>
<keyword evidence="2" id="KW-0067">ATP-binding</keyword>
<name>A0A2V3A4U2_9BACI</name>
<dbReference type="PANTHER" id="PTHR32071">
    <property type="entry name" value="TRANSCRIPTIONAL REGULATORY PROTEIN"/>
    <property type="match status" value="1"/>
</dbReference>
<dbReference type="RefSeq" id="WP_110063011.1">
    <property type="nucleotide sequence ID" value="NZ_QGTW01000001.1"/>
</dbReference>
<protein>
    <submittedName>
        <fullName evidence="6">Regulatory Fis family protein</fullName>
    </submittedName>
</protein>
<dbReference type="SUPFAM" id="SSF46689">
    <property type="entry name" value="Homeodomain-like"/>
    <property type="match status" value="1"/>
</dbReference>
<dbReference type="InterPro" id="IPR027417">
    <property type="entry name" value="P-loop_NTPase"/>
</dbReference>
<dbReference type="EMBL" id="QGTW01000001">
    <property type="protein sequence ID" value="PWW32043.1"/>
    <property type="molecule type" value="Genomic_DNA"/>
</dbReference>
<keyword evidence="3" id="KW-0805">Transcription regulation</keyword>
<dbReference type="Gene3D" id="1.10.10.60">
    <property type="entry name" value="Homeodomain-like"/>
    <property type="match status" value="1"/>
</dbReference>
<reference evidence="6 7" key="1">
    <citation type="submission" date="2018-05" db="EMBL/GenBank/DDBJ databases">
        <title>Freshwater and sediment microbial communities from various areas in North America, analyzing microbe dynamics in response to fracking.</title>
        <authorList>
            <person name="Lamendella R."/>
        </authorList>
    </citation>
    <scope>NUCLEOTIDE SEQUENCE [LARGE SCALE GENOMIC DNA]</scope>
    <source>
        <strain evidence="6 7">15_TX</strain>
    </source>
</reference>
<dbReference type="SUPFAM" id="SSF159800">
    <property type="entry name" value="PrpR receptor domain-like"/>
    <property type="match status" value="1"/>
</dbReference>
<evidence type="ECO:0000256" key="3">
    <source>
        <dbReference type="ARBA" id="ARBA00023015"/>
    </source>
</evidence>
<organism evidence="6 7">
    <name type="scientific">Cytobacillus oceanisediminis</name>
    <dbReference type="NCBI Taxonomy" id="665099"/>
    <lineage>
        <taxon>Bacteria</taxon>
        <taxon>Bacillati</taxon>
        <taxon>Bacillota</taxon>
        <taxon>Bacilli</taxon>
        <taxon>Bacillales</taxon>
        <taxon>Bacillaceae</taxon>
        <taxon>Cytobacillus</taxon>
    </lineage>
</organism>
<evidence type="ECO:0000259" key="5">
    <source>
        <dbReference type="PROSITE" id="PS50045"/>
    </source>
</evidence>
<dbReference type="InterPro" id="IPR010524">
    <property type="entry name" value="Sig_transdc_resp-reg_PrpR_N"/>
</dbReference>
<dbReference type="Pfam" id="PF06506">
    <property type="entry name" value="PrpR_N"/>
    <property type="match status" value="1"/>
</dbReference>
<dbReference type="GO" id="GO:0000156">
    <property type="term" value="F:phosphorelay response regulator activity"/>
    <property type="evidence" value="ECO:0007669"/>
    <property type="project" value="InterPro"/>
</dbReference>
<keyword evidence="1" id="KW-0547">Nucleotide-binding</keyword>
<dbReference type="OrthoDB" id="9771372at2"/>
<sequence>MKIKTLFIAPYPAMIPLIEECRGIEEDLDIKIESGNLGHALPYVKNAEADGTEMIISRGGTAKLIEQETSIPVIDVQVSGYDMLRVLTLANDFPGKKAIVGFSNITLGAKTITDILDIGIEVFTVAKEEEVEALVFDLKSNGFELIMGDVVTVEAAAKFGLEGILIQSGREAIFDSFYKVKSVYHSFRKKQMENELLKAILKVNTENILVADSKGDIVFEQWNTFSSPPIQTSQLLTLVHRIESPNSVVTMKGIKEEVLKIRISNLQIGDESFTQFVISELESEKHASSYVKIEAVPQLPMIIQESEAMKDCLASVSGNNNRNFWVLIGAAGTGKGLIARYIHYLRYQGNGLFASFHAKEHRKMSDGFDKDTRTIFIYGAEETSSKERAELVKHCKQWNQAGKDVILSLYAETEDFYSAIFDDQANRVYIPLLTERKEDIRPMTAYFIASFHQQLGTSAVKIKEEAIELLEQYHWPGNAAELKTFLYDVVTAEKGYTIRKETVAKQLERKKQRPVQIDEGLLTGTLDQIEKRIIEAVMEEENQNQTKVSKRLGINRSTLWRKLKQ</sequence>
<dbReference type="InterPro" id="IPR009057">
    <property type="entry name" value="Homeodomain-like_sf"/>
</dbReference>
<dbReference type="Gene3D" id="3.40.50.10660">
    <property type="entry name" value="PrpR receptor domain-like"/>
    <property type="match status" value="1"/>
</dbReference>
<proteinExistence type="predicted"/>
<comment type="caution">
    <text evidence="6">The sequence shown here is derived from an EMBL/GenBank/DDBJ whole genome shotgun (WGS) entry which is preliminary data.</text>
</comment>
<dbReference type="InterPro" id="IPR002197">
    <property type="entry name" value="HTH_Fis"/>
</dbReference>
<dbReference type="PRINTS" id="PR01590">
    <property type="entry name" value="HTHFIS"/>
</dbReference>
<dbReference type="InterPro" id="IPR002078">
    <property type="entry name" value="Sigma_54_int"/>
</dbReference>
<evidence type="ECO:0000313" key="7">
    <source>
        <dbReference type="Proteomes" id="UP000247150"/>
    </source>
</evidence>
<dbReference type="Gene3D" id="3.40.50.2300">
    <property type="match status" value="1"/>
</dbReference>
<dbReference type="GO" id="GO:0043565">
    <property type="term" value="F:sequence-specific DNA binding"/>
    <property type="evidence" value="ECO:0007669"/>
    <property type="project" value="InterPro"/>
</dbReference>
<dbReference type="Gene3D" id="1.10.8.60">
    <property type="match status" value="1"/>
</dbReference>
<dbReference type="AlphaFoldDB" id="A0A2V3A4U2"/>
<dbReference type="Pfam" id="PF25601">
    <property type="entry name" value="AAA_lid_14"/>
    <property type="match status" value="1"/>
</dbReference>
<gene>
    <name evidence="6" type="ORF">DFO73_101303</name>
</gene>
<dbReference type="Proteomes" id="UP000247150">
    <property type="component" value="Unassembled WGS sequence"/>
</dbReference>
<keyword evidence="4" id="KW-0804">Transcription</keyword>
<evidence type="ECO:0000256" key="4">
    <source>
        <dbReference type="ARBA" id="ARBA00023163"/>
    </source>
</evidence>
<dbReference type="InterPro" id="IPR058031">
    <property type="entry name" value="AAA_lid_NorR"/>
</dbReference>
<dbReference type="SUPFAM" id="SSF52540">
    <property type="entry name" value="P-loop containing nucleoside triphosphate hydrolases"/>
    <property type="match status" value="1"/>
</dbReference>